<name>A0AAD1YNY2_9LAMI</name>
<sequence>MGKEEKKPEEAKKVEEEKVVKKEEPTNDEKPTDGKKEGNKNEEAPPPPPQEIILRVYMHCEGCAKKVRRCLKGFDGVEDVTTDCRTSMVVVKGEKADPIKVLERVQRKSHRQVDLLSPIPPPPPAAEESKKPEETEEVKTEEKTEEPPVISVVLRVYMHCEACAQEIRKRIQRMKGVESAEPDQKKSEVTVRGAIEPEKLIDYVYKRTGKQAAIVKVEPDKKEEEKGKDDKEEKKPAENEAKKGEKGGGGGEEPPAKQDAEVEEAKMELKKNEFYQYYPQNYQVYPQRIVQDMYSYPPQIFSDENPNACSVM</sequence>
<dbReference type="AlphaFoldDB" id="A0AAD1YNY2"/>
<evidence type="ECO:0000256" key="3">
    <source>
        <dbReference type="ARBA" id="ARBA00022723"/>
    </source>
</evidence>
<feature type="region of interest" description="Disordered" evidence="6">
    <location>
        <begin position="1"/>
        <end position="50"/>
    </location>
</feature>
<dbReference type="InterPro" id="IPR036163">
    <property type="entry name" value="HMA_dom_sf"/>
</dbReference>
<keyword evidence="4" id="KW-0449">Lipoprotein</keyword>
<evidence type="ECO:0000259" key="7">
    <source>
        <dbReference type="PROSITE" id="PS50846"/>
    </source>
</evidence>
<evidence type="ECO:0000313" key="8">
    <source>
        <dbReference type="EMBL" id="CAI9754682.1"/>
    </source>
</evidence>
<evidence type="ECO:0000256" key="1">
    <source>
        <dbReference type="ARBA" id="ARBA00004170"/>
    </source>
</evidence>
<keyword evidence="2" id="KW-0488">Methylation</keyword>
<proteinExistence type="inferred from homology"/>
<feature type="compositionally biased region" description="Basic and acidic residues" evidence="6">
    <location>
        <begin position="217"/>
        <end position="246"/>
    </location>
</feature>
<evidence type="ECO:0000256" key="2">
    <source>
        <dbReference type="ARBA" id="ARBA00022481"/>
    </source>
</evidence>
<dbReference type="SUPFAM" id="SSF55008">
    <property type="entry name" value="HMA, heavy metal-associated domain"/>
    <property type="match status" value="2"/>
</dbReference>
<dbReference type="Pfam" id="PF00403">
    <property type="entry name" value="HMA"/>
    <property type="match status" value="2"/>
</dbReference>
<dbReference type="InterPro" id="IPR044577">
    <property type="entry name" value="HIPP4/7/8/17/18/19"/>
</dbReference>
<evidence type="ECO:0000256" key="5">
    <source>
        <dbReference type="ARBA" id="ARBA00024045"/>
    </source>
</evidence>
<feature type="domain" description="HMA" evidence="7">
    <location>
        <begin position="149"/>
        <end position="213"/>
    </location>
</feature>
<dbReference type="Gene3D" id="3.30.70.100">
    <property type="match status" value="2"/>
</dbReference>
<gene>
    <name evidence="8" type="ORF">FPE_LOCUS2113</name>
</gene>
<reference evidence="8" key="1">
    <citation type="submission" date="2023-05" db="EMBL/GenBank/DDBJ databases">
        <authorList>
            <person name="Huff M."/>
        </authorList>
    </citation>
    <scope>NUCLEOTIDE SEQUENCE</scope>
</reference>
<evidence type="ECO:0000313" key="9">
    <source>
        <dbReference type="Proteomes" id="UP000834106"/>
    </source>
</evidence>
<dbReference type="PANTHER" id="PTHR46195:SF2">
    <property type="entry name" value="HEAVY METAL-ASSOCIATED ISOPRENYLATED PLANT PROTEIN 7"/>
    <property type="match status" value="1"/>
</dbReference>
<accession>A0AAD1YNY2</accession>
<dbReference type="InterPro" id="IPR006121">
    <property type="entry name" value="HMA_dom"/>
</dbReference>
<dbReference type="PANTHER" id="PTHR46195">
    <property type="entry name" value="HEAVY METAL-ASSOCIATED ISOPRENYLATED PLANT PROTEIN 7"/>
    <property type="match status" value="1"/>
</dbReference>
<feature type="compositionally biased region" description="Basic and acidic residues" evidence="6">
    <location>
        <begin position="254"/>
        <end position="265"/>
    </location>
</feature>
<feature type="compositionally biased region" description="Basic and acidic residues" evidence="6">
    <location>
        <begin position="1"/>
        <end position="43"/>
    </location>
</feature>
<keyword evidence="3" id="KW-0479">Metal-binding</keyword>
<dbReference type="GO" id="GO:0009626">
    <property type="term" value="P:plant-type hypersensitive response"/>
    <property type="evidence" value="ECO:0007669"/>
    <property type="project" value="UniProtKB-KW"/>
</dbReference>
<comment type="similarity">
    <text evidence="5">Belongs to the HIPP family.</text>
</comment>
<feature type="region of interest" description="Disordered" evidence="6">
    <location>
        <begin position="106"/>
        <end position="146"/>
    </location>
</feature>
<dbReference type="Proteomes" id="UP000834106">
    <property type="component" value="Chromosome 1"/>
</dbReference>
<protein>
    <recommendedName>
        <fullName evidence="7">HMA domain-containing protein</fullName>
    </recommendedName>
</protein>
<keyword evidence="9" id="KW-1185">Reference proteome</keyword>
<keyword evidence="4" id="KW-0636">Prenylation</keyword>
<dbReference type="PROSITE" id="PS50846">
    <property type="entry name" value="HMA_2"/>
    <property type="match status" value="2"/>
</dbReference>
<feature type="region of interest" description="Disordered" evidence="6">
    <location>
        <begin position="214"/>
        <end position="265"/>
    </location>
</feature>
<comment type="subcellular location">
    <subcellularLocation>
        <location evidence="1">Membrane</location>
        <topology evidence="1">Peripheral membrane protein</topology>
    </subcellularLocation>
</comment>
<dbReference type="GO" id="GO:0046872">
    <property type="term" value="F:metal ion binding"/>
    <property type="evidence" value="ECO:0007669"/>
    <property type="project" value="UniProtKB-KW"/>
</dbReference>
<dbReference type="CDD" id="cd00371">
    <property type="entry name" value="HMA"/>
    <property type="match status" value="2"/>
</dbReference>
<evidence type="ECO:0000256" key="6">
    <source>
        <dbReference type="SAM" id="MobiDB-lite"/>
    </source>
</evidence>
<evidence type="ECO:0000256" key="4">
    <source>
        <dbReference type="ARBA" id="ARBA00023289"/>
    </source>
</evidence>
<feature type="compositionally biased region" description="Basic and acidic residues" evidence="6">
    <location>
        <begin position="127"/>
        <end position="146"/>
    </location>
</feature>
<dbReference type="GO" id="GO:0016020">
    <property type="term" value="C:membrane"/>
    <property type="evidence" value="ECO:0007669"/>
    <property type="project" value="UniProtKB-SubCell"/>
</dbReference>
<organism evidence="8 9">
    <name type="scientific">Fraxinus pennsylvanica</name>
    <dbReference type="NCBI Taxonomy" id="56036"/>
    <lineage>
        <taxon>Eukaryota</taxon>
        <taxon>Viridiplantae</taxon>
        <taxon>Streptophyta</taxon>
        <taxon>Embryophyta</taxon>
        <taxon>Tracheophyta</taxon>
        <taxon>Spermatophyta</taxon>
        <taxon>Magnoliopsida</taxon>
        <taxon>eudicotyledons</taxon>
        <taxon>Gunneridae</taxon>
        <taxon>Pentapetalae</taxon>
        <taxon>asterids</taxon>
        <taxon>lamiids</taxon>
        <taxon>Lamiales</taxon>
        <taxon>Oleaceae</taxon>
        <taxon>Oleeae</taxon>
        <taxon>Fraxinus</taxon>
    </lineage>
</organism>
<feature type="domain" description="HMA" evidence="7">
    <location>
        <begin position="49"/>
        <end position="113"/>
    </location>
</feature>
<dbReference type="EMBL" id="OU503036">
    <property type="protein sequence ID" value="CAI9754682.1"/>
    <property type="molecule type" value="Genomic_DNA"/>
</dbReference>